<reference evidence="2 3" key="1">
    <citation type="submission" date="2019-03" db="EMBL/GenBank/DDBJ databases">
        <title>Genomic Encyclopedia of Type Strains, Phase III (KMG-III): the genomes of soil and plant-associated and newly described type strains.</title>
        <authorList>
            <person name="Whitman W."/>
        </authorList>
    </citation>
    <scope>NUCLEOTIDE SEQUENCE [LARGE SCALE GENOMIC DNA]</scope>
    <source>
        <strain evidence="2 3">CGMCC 1.7002</strain>
    </source>
</reference>
<sequence length="133" mass="15269">MHIYQIYSFNMRVETDLNPTTLELLKKDFEAQFVLNLVASARQVHISELLGPARGDFNICLARQMAMYLTNVVLPRSLTYTGALFARDRRTVSYACGRIEDLREQKKFERAMSCLERTLLIALNNQAQFAECG</sequence>
<accession>A0A4R6VL66</accession>
<proteinExistence type="predicted"/>
<name>A0A4R6VL66_9HYPH</name>
<dbReference type="GO" id="GO:0006275">
    <property type="term" value="P:regulation of DNA replication"/>
    <property type="evidence" value="ECO:0007669"/>
    <property type="project" value="InterPro"/>
</dbReference>
<dbReference type="GO" id="GO:0005524">
    <property type="term" value="F:ATP binding"/>
    <property type="evidence" value="ECO:0007669"/>
    <property type="project" value="InterPro"/>
</dbReference>
<dbReference type="GO" id="GO:0043565">
    <property type="term" value="F:sequence-specific DNA binding"/>
    <property type="evidence" value="ECO:0007669"/>
    <property type="project" value="InterPro"/>
</dbReference>
<keyword evidence="3" id="KW-1185">Reference proteome</keyword>
<dbReference type="InterPro" id="IPR013159">
    <property type="entry name" value="DnaA_C"/>
</dbReference>
<dbReference type="EMBL" id="SNYR01000002">
    <property type="protein sequence ID" value="TDQ63847.1"/>
    <property type="molecule type" value="Genomic_DNA"/>
</dbReference>
<dbReference type="CDD" id="cd06571">
    <property type="entry name" value="Bac_DnaA_C"/>
    <property type="match status" value="1"/>
</dbReference>
<dbReference type="SUPFAM" id="SSF48295">
    <property type="entry name" value="TrpR-like"/>
    <property type="match status" value="1"/>
</dbReference>
<comment type="caution">
    <text evidence="2">The sequence shown here is derived from an EMBL/GenBank/DDBJ whole genome shotgun (WGS) entry which is preliminary data.</text>
</comment>
<dbReference type="AlphaFoldDB" id="A0A4R6VL66"/>
<dbReference type="OrthoDB" id="8480222at2"/>
<feature type="domain" description="Chromosomal replication initiator DnaA C-terminal" evidence="1">
    <location>
        <begin position="30"/>
        <end position="99"/>
    </location>
</feature>
<dbReference type="InterPro" id="IPR010921">
    <property type="entry name" value="Trp_repressor/repl_initiator"/>
</dbReference>
<dbReference type="Pfam" id="PF08299">
    <property type="entry name" value="Bac_DnaA_C"/>
    <property type="match status" value="1"/>
</dbReference>
<evidence type="ECO:0000313" key="3">
    <source>
        <dbReference type="Proteomes" id="UP000295391"/>
    </source>
</evidence>
<evidence type="ECO:0000313" key="2">
    <source>
        <dbReference type="EMBL" id="TDQ63847.1"/>
    </source>
</evidence>
<evidence type="ECO:0000259" key="1">
    <source>
        <dbReference type="SMART" id="SM00760"/>
    </source>
</evidence>
<gene>
    <name evidence="2" type="ORF">ATL17_1855</name>
</gene>
<dbReference type="GO" id="GO:0006270">
    <property type="term" value="P:DNA replication initiation"/>
    <property type="evidence" value="ECO:0007669"/>
    <property type="project" value="InterPro"/>
</dbReference>
<organism evidence="2 3">
    <name type="scientific">Maritalea mobilis</name>
    <dbReference type="NCBI Taxonomy" id="483324"/>
    <lineage>
        <taxon>Bacteria</taxon>
        <taxon>Pseudomonadati</taxon>
        <taxon>Pseudomonadota</taxon>
        <taxon>Alphaproteobacteria</taxon>
        <taxon>Hyphomicrobiales</taxon>
        <taxon>Devosiaceae</taxon>
        <taxon>Maritalea</taxon>
    </lineage>
</organism>
<protein>
    <submittedName>
        <fullName evidence="2">DnaA-like protein</fullName>
    </submittedName>
</protein>
<dbReference type="RefSeq" id="WP_133572499.1">
    <property type="nucleotide sequence ID" value="NZ_SNYR01000002.1"/>
</dbReference>
<dbReference type="SMART" id="SM00760">
    <property type="entry name" value="Bac_DnaA_C"/>
    <property type="match status" value="1"/>
</dbReference>
<dbReference type="Gene3D" id="1.10.1750.10">
    <property type="match status" value="1"/>
</dbReference>
<dbReference type="Proteomes" id="UP000295391">
    <property type="component" value="Unassembled WGS sequence"/>
</dbReference>